<protein>
    <submittedName>
        <fullName evidence="2">Uncharacterized protein</fullName>
    </submittedName>
</protein>
<keyword evidence="1" id="KW-0472">Membrane</keyword>
<keyword evidence="1" id="KW-0812">Transmembrane</keyword>
<evidence type="ECO:0000313" key="3">
    <source>
        <dbReference type="Proteomes" id="UP000012106"/>
    </source>
</evidence>
<dbReference type="AlphaFoldDB" id="M6JXA2"/>
<feature type="transmembrane region" description="Helical" evidence="1">
    <location>
        <begin position="416"/>
        <end position="434"/>
    </location>
</feature>
<evidence type="ECO:0000313" key="2">
    <source>
        <dbReference type="EMBL" id="EMN20102.1"/>
    </source>
</evidence>
<comment type="caution">
    <text evidence="2">The sequence shown here is derived from an EMBL/GenBank/DDBJ whole genome shotgun (WGS) entry which is preliminary data.</text>
</comment>
<dbReference type="Proteomes" id="UP000012106">
    <property type="component" value="Unassembled WGS sequence"/>
</dbReference>
<reference evidence="2 3" key="1">
    <citation type="submission" date="2013-01" db="EMBL/GenBank/DDBJ databases">
        <authorList>
            <person name="Harkins D.M."/>
            <person name="Durkin A.S."/>
            <person name="Brinkac L.M."/>
            <person name="Haft D.H."/>
            <person name="Selengut J.D."/>
            <person name="Sanka R."/>
            <person name="DePew J."/>
            <person name="Purushe J."/>
            <person name="Hartskeerl R.A."/>
            <person name="Ahmed A."/>
            <person name="van der Linden H."/>
            <person name="Goris M.G.A."/>
            <person name="Vinetz J.M."/>
            <person name="Sutton G.G."/>
            <person name="Nierman W.C."/>
            <person name="Fouts D.E."/>
        </authorList>
    </citation>
    <scope>NUCLEOTIDE SEQUENCE [LARGE SCALE GENOMIC DNA]</scope>
    <source>
        <strain evidence="2 3">MAVJ 401</strain>
    </source>
</reference>
<name>M6JXA2_9LEPT</name>
<feature type="transmembrane region" description="Helical" evidence="1">
    <location>
        <begin position="389"/>
        <end position="410"/>
    </location>
</feature>
<evidence type="ECO:0000256" key="1">
    <source>
        <dbReference type="SAM" id="Phobius"/>
    </source>
</evidence>
<keyword evidence="1" id="KW-1133">Transmembrane helix</keyword>
<organism evidence="2 3">
    <name type="scientific">Leptospira santarosai serovar Arenal str. MAVJ 401</name>
    <dbReference type="NCBI Taxonomy" id="1049976"/>
    <lineage>
        <taxon>Bacteria</taxon>
        <taxon>Pseudomonadati</taxon>
        <taxon>Spirochaetota</taxon>
        <taxon>Spirochaetia</taxon>
        <taxon>Leptospirales</taxon>
        <taxon>Leptospiraceae</taxon>
        <taxon>Leptospira</taxon>
    </lineage>
</organism>
<gene>
    <name evidence="2" type="ORF">LEP1GSC063_2706</name>
</gene>
<feature type="transmembrane region" description="Helical" evidence="1">
    <location>
        <begin position="364"/>
        <end position="382"/>
    </location>
</feature>
<dbReference type="NCBIfam" id="NF047706">
    <property type="entry name" value="LIC12611_phage_tail"/>
    <property type="match status" value="1"/>
</dbReference>
<accession>M6JXA2</accession>
<sequence>MSLRQLNVALNLKEGSATDALKEVKDELDSVKTQFADLGGDLDLFTDTQAAAFKEFGESIGDSLAGKVDPAISELAKKFHTTESNIERLISKSREDLKLDSELIATAKAAGLTDKELEKLNQEMSGTANSAGSLSGMLRQVAAIGIAFAVGSFATASIEAATALEKQNGILQTLSGSQYPKLQSAITQTIQDSKGLASEGSLSQVANDAMKAGMSVDFISKNLSGLSQVAEVTGSDLSSSMAEAYQSIQTGSDDFLKKNKALFSSYTKEFNQINNSAMTEVSKRLAREKLISSALKENAALQDAYGSHLKSASAIFQSYNQRMGDLKVIFGKVLLEGMKPFLATFVSILEYFTVGEDSVNRVKGALVIFGSVFTGVLVAIAAKMAITSAATAGGMIPALYGMAVAGWAAIAPWIPFIALGAAVAATIAAIVLIVDDLLVWMDGGESIIGDFLGPFKDFDIKKIFGQAFDYLINLAKKYGKQLITALFPVSFISAHFDEIIEWFKSLPEIMGNLFKDIGPKIKEAFSGILPSGIFNFGKPGKADNVTNVHDAIITKSGKVIHTHPDDNLVAVKDLGSLGRSKSSGGIVVNIANVVLGAGSPSENAHIFAEYLERELEKIAIKIGLGSGLSPEAM</sequence>
<dbReference type="EMBL" id="AHMU02000071">
    <property type="protein sequence ID" value="EMN20102.1"/>
    <property type="molecule type" value="Genomic_DNA"/>
</dbReference>
<dbReference type="RefSeq" id="WP_004472579.1">
    <property type="nucleotide sequence ID" value="NZ_AHMU02000071.1"/>
</dbReference>
<proteinExistence type="predicted"/>